<evidence type="ECO:0000313" key="2">
    <source>
        <dbReference type="EMBL" id="CAH1421754.1"/>
    </source>
</evidence>
<feature type="compositionally biased region" description="Acidic residues" evidence="1">
    <location>
        <begin position="195"/>
        <end position="205"/>
    </location>
</feature>
<keyword evidence="3" id="KW-1185">Reference proteome</keyword>
<protein>
    <recommendedName>
        <fullName evidence="4">DUF4283 domain-containing protein</fullName>
    </recommendedName>
</protein>
<dbReference type="AlphaFoldDB" id="A0AAU9M6I5"/>
<accession>A0AAU9M6I5</accession>
<sequence>MLQDLTERNRQYLALKQLIQLNLETKLPNGQYRHFPAPPEMGKSFRDALAGSFTDYSNRSMEKGKVIKIPWDQSFVQSNRAVWLKIHGVLVGFWDSNVFQIIAEKFGRVLFLFECSLYAKNFSFGRICILTSRKEIINLNNVGVCWRKISFKVCIQEDGYWQPPYCDDDDKQSEEDEDDNEDGVSDTYENNNDSCLDESDSGEEIDLPKLTKTMPETVVGDAAPIANTRIEESGGYDIPNETSHNLKDEINVMKEYGIYVGSTKNDEDPNKTIIESLNLAQEHEHDDMDGPKRKNDVCVEFHGY</sequence>
<gene>
    <name evidence="2" type="ORF">LVIROSA_LOCUS9135</name>
</gene>
<feature type="region of interest" description="Disordered" evidence="1">
    <location>
        <begin position="165"/>
        <end position="213"/>
    </location>
</feature>
<comment type="caution">
    <text evidence="2">The sequence shown here is derived from an EMBL/GenBank/DDBJ whole genome shotgun (WGS) entry which is preliminary data.</text>
</comment>
<feature type="compositionally biased region" description="Acidic residues" evidence="1">
    <location>
        <begin position="166"/>
        <end position="184"/>
    </location>
</feature>
<proteinExistence type="predicted"/>
<dbReference type="EMBL" id="CAKMRJ010001112">
    <property type="protein sequence ID" value="CAH1421754.1"/>
    <property type="molecule type" value="Genomic_DNA"/>
</dbReference>
<evidence type="ECO:0000256" key="1">
    <source>
        <dbReference type="SAM" id="MobiDB-lite"/>
    </source>
</evidence>
<dbReference type="PANTHER" id="PTHR34427:SF5">
    <property type="entry name" value="DUF4283 DOMAIN-CONTAINING PROTEIN"/>
    <property type="match status" value="1"/>
</dbReference>
<dbReference type="Proteomes" id="UP001157418">
    <property type="component" value="Unassembled WGS sequence"/>
</dbReference>
<evidence type="ECO:0000313" key="3">
    <source>
        <dbReference type="Proteomes" id="UP001157418"/>
    </source>
</evidence>
<organism evidence="2 3">
    <name type="scientific">Lactuca virosa</name>
    <dbReference type="NCBI Taxonomy" id="75947"/>
    <lineage>
        <taxon>Eukaryota</taxon>
        <taxon>Viridiplantae</taxon>
        <taxon>Streptophyta</taxon>
        <taxon>Embryophyta</taxon>
        <taxon>Tracheophyta</taxon>
        <taxon>Spermatophyta</taxon>
        <taxon>Magnoliopsida</taxon>
        <taxon>eudicotyledons</taxon>
        <taxon>Gunneridae</taxon>
        <taxon>Pentapetalae</taxon>
        <taxon>asterids</taxon>
        <taxon>campanulids</taxon>
        <taxon>Asterales</taxon>
        <taxon>Asteraceae</taxon>
        <taxon>Cichorioideae</taxon>
        <taxon>Cichorieae</taxon>
        <taxon>Lactucinae</taxon>
        <taxon>Lactuca</taxon>
    </lineage>
</organism>
<dbReference type="PANTHER" id="PTHR34427">
    <property type="entry name" value="DUF4283 DOMAIN PROTEIN"/>
    <property type="match status" value="1"/>
</dbReference>
<name>A0AAU9M6I5_9ASTR</name>
<reference evidence="2 3" key="1">
    <citation type="submission" date="2022-01" db="EMBL/GenBank/DDBJ databases">
        <authorList>
            <person name="Xiong W."/>
            <person name="Schranz E."/>
        </authorList>
    </citation>
    <scope>NUCLEOTIDE SEQUENCE [LARGE SCALE GENOMIC DNA]</scope>
</reference>
<evidence type="ECO:0008006" key="4">
    <source>
        <dbReference type="Google" id="ProtNLM"/>
    </source>
</evidence>